<dbReference type="EMBL" id="JAACJO010000017">
    <property type="protein sequence ID" value="KAF5349292.1"/>
    <property type="molecule type" value="Genomic_DNA"/>
</dbReference>
<dbReference type="Proteomes" id="UP000559027">
    <property type="component" value="Unassembled WGS sequence"/>
</dbReference>
<gene>
    <name evidence="1" type="ORF">D9756_009361</name>
</gene>
<dbReference type="AlphaFoldDB" id="A0A8H5CWK4"/>
<evidence type="ECO:0000313" key="2">
    <source>
        <dbReference type="Proteomes" id="UP000559027"/>
    </source>
</evidence>
<comment type="caution">
    <text evidence="1">The sequence shown here is derived from an EMBL/GenBank/DDBJ whole genome shotgun (WGS) entry which is preliminary data.</text>
</comment>
<keyword evidence="2" id="KW-1185">Reference proteome</keyword>
<evidence type="ECO:0008006" key="3">
    <source>
        <dbReference type="Google" id="ProtNLM"/>
    </source>
</evidence>
<accession>A0A8H5CWK4</accession>
<name>A0A8H5CWK4_9AGAR</name>
<dbReference type="OrthoDB" id="10623407at2759"/>
<protein>
    <recommendedName>
        <fullName evidence="3">F-box domain-containing protein</fullName>
    </recommendedName>
</protein>
<evidence type="ECO:0000313" key="1">
    <source>
        <dbReference type="EMBL" id="KAF5349292.1"/>
    </source>
</evidence>
<proteinExistence type="predicted"/>
<organism evidence="1 2">
    <name type="scientific">Leucocoprinus leucothites</name>
    <dbReference type="NCBI Taxonomy" id="201217"/>
    <lineage>
        <taxon>Eukaryota</taxon>
        <taxon>Fungi</taxon>
        <taxon>Dikarya</taxon>
        <taxon>Basidiomycota</taxon>
        <taxon>Agaricomycotina</taxon>
        <taxon>Agaricomycetes</taxon>
        <taxon>Agaricomycetidae</taxon>
        <taxon>Agaricales</taxon>
        <taxon>Agaricineae</taxon>
        <taxon>Agaricaceae</taxon>
        <taxon>Leucocoprinus</taxon>
    </lineage>
</organism>
<sequence>MSSFTPSASRFSSPNFPPEIINLIIQNKCLNYSDLFNTSLVSYVWKEASQRRLFSSVRLDPEMDHTLYNITPDSNSASPVRYIKHLTLYTTSLKSWKPFPCDGADDALIRIHAEDPDPEAGHDHDDYFNGSTFIGTKLGCTRLNLIPNSETVNSTHPKFPPFLHRLSKLERLSVYNRLNFYVLPREALQAFFHIFGLDSFHSLDIWRGAGLRLPFSFLHFCPNIEFLSLNIWPTTNLELEHLRESDYLALHAKPTVRPTVLKMISSEVVHSWSHYIGTSQNGLGLNPISLDRLRALYIAYDEDPSDIIMRGSWPSTYIADFLSSFGHNLEELVLEVDHRQSILGRLSPLSDATAPVSIPASSLSSLTNLADLRLNIYSGPLPEVSFNGGLRWLLLLLQALPDTTKITTFQLHYVSTFKRTRDLNDKMYSGEEFLEQLFEILRHRFSGLKTVKIQMKLTSLNGPSSEVLPVYELTSRSDYIGMVALKDRGVHTRLRVVLNSSWDAELE</sequence>
<reference evidence="1 2" key="1">
    <citation type="journal article" date="2020" name="ISME J.">
        <title>Uncovering the hidden diversity of litter-decomposition mechanisms in mushroom-forming fungi.</title>
        <authorList>
            <person name="Floudas D."/>
            <person name="Bentzer J."/>
            <person name="Ahren D."/>
            <person name="Johansson T."/>
            <person name="Persson P."/>
            <person name="Tunlid A."/>
        </authorList>
    </citation>
    <scope>NUCLEOTIDE SEQUENCE [LARGE SCALE GENOMIC DNA]</scope>
    <source>
        <strain evidence="1 2">CBS 146.42</strain>
    </source>
</reference>